<proteinExistence type="inferred from homology"/>
<dbReference type="InterPro" id="IPR017932">
    <property type="entry name" value="GATase_2_dom"/>
</dbReference>
<dbReference type="InterPro" id="IPR029055">
    <property type="entry name" value="Ntn_hydrolases_N"/>
</dbReference>
<dbReference type="PIRSF" id="PIRSF001589">
    <property type="entry name" value="Asn_synthetase_glu-h"/>
    <property type="match status" value="1"/>
</dbReference>
<evidence type="ECO:0000256" key="3">
    <source>
        <dbReference type="ARBA" id="ARBA00012737"/>
    </source>
</evidence>
<dbReference type="SUPFAM" id="SSF52402">
    <property type="entry name" value="Adenine nucleotide alpha hydrolases-like"/>
    <property type="match status" value="1"/>
</dbReference>
<dbReference type="Gene3D" id="3.40.50.620">
    <property type="entry name" value="HUPs"/>
    <property type="match status" value="2"/>
</dbReference>
<evidence type="ECO:0000256" key="5">
    <source>
        <dbReference type="ARBA" id="ARBA00022840"/>
    </source>
</evidence>
<accession>A0ABV6DKR2</accession>
<comment type="catalytic activity">
    <reaction evidence="8">
        <text>L-aspartate + L-glutamine + ATP + H2O = L-asparagine + L-glutamate + AMP + diphosphate + H(+)</text>
        <dbReference type="Rhea" id="RHEA:12228"/>
        <dbReference type="ChEBI" id="CHEBI:15377"/>
        <dbReference type="ChEBI" id="CHEBI:15378"/>
        <dbReference type="ChEBI" id="CHEBI:29985"/>
        <dbReference type="ChEBI" id="CHEBI:29991"/>
        <dbReference type="ChEBI" id="CHEBI:30616"/>
        <dbReference type="ChEBI" id="CHEBI:33019"/>
        <dbReference type="ChEBI" id="CHEBI:58048"/>
        <dbReference type="ChEBI" id="CHEBI:58359"/>
        <dbReference type="ChEBI" id="CHEBI:456215"/>
        <dbReference type="EC" id="6.3.5.4"/>
    </reaction>
</comment>
<sequence length="645" mass="73950">MSTIVGMVYESEELLRIEEESRSIMNVIRQQPADDSQMWSLGRVFFGCHARWITPESVNERLPFYEERHQVAITADAIIDNRAELVQLLQIESSMRDRITDSELILGAYLKWGVRAPRFLVGDFAFMIWDQKRGMLFGARDLVGNRTLYYNRDRQRLAFCTTITPLFALPAVNKGLNDAWLAEFLAIPAMLDCTDTSSTVYRGIQQLPPGHSLTYRNGKLTVSSYGTLVPEEKLWLNSNEEYEEAFRDVFDIAVKSKLRTHREVGATLSGGLDSGAVVSFAAQALRNEGKQLHTFSFVPVPDFEDWTGKKEVADESPYIRSTVEHVGNIRDQYLSFAGKNPLTEVDDWLDILEMPYKFYENSYWIKGFHEQAAQQQIGVMLTGARGNYTISWGSAIDYYAFLLKRMHWVQFYQGITLFSRNMGVRRSRLLPRVLKHAFPVLRPTARSDSQADIVPLIHPDFAERTKVFDRLRDYDVGLTESSTSILDERERHFLGLSVISMQGTSSTKLSQRYSLWERDPTCDPRVVRFCLSIPIEQYVQNGIGRSLVRRATKGYLPDRVRLNSRVRGVQGVDWLHRMLPAWGEFVDELQRLCADSAVMGLLDIKAIREAMARIGGVPRPEHAFDPDIRLLMRSIIVYRFVKKHA</sequence>
<dbReference type="EC" id="6.3.5.4" evidence="3"/>
<dbReference type="InterPro" id="IPR014729">
    <property type="entry name" value="Rossmann-like_a/b/a_fold"/>
</dbReference>
<dbReference type="SUPFAM" id="SSF56235">
    <property type="entry name" value="N-terminal nucleophile aminohydrolases (Ntn hydrolases)"/>
    <property type="match status" value="1"/>
</dbReference>
<dbReference type="CDD" id="cd00712">
    <property type="entry name" value="AsnB"/>
    <property type="match status" value="1"/>
</dbReference>
<dbReference type="InterPro" id="IPR051786">
    <property type="entry name" value="ASN_synthetase/amidase"/>
</dbReference>
<name>A0ABV6DKR2_9BACL</name>
<dbReference type="RefSeq" id="WP_377470501.1">
    <property type="nucleotide sequence ID" value="NZ_JBHLWN010000048.1"/>
</dbReference>
<dbReference type="InterPro" id="IPR001962">
    <property type="entry name" value="Asn_synthase"/>
</dbReference>
<dbReference type="PANTHER" id="PTHR43284:SF1">
    <property type="entry name" value="ASPARAGINE SYNTHETASE"/>
    <property type="match status" value="1"/>
</dbReference>
<dbReference type="PANTHER" id="PTHR43284">
    <property type="entry name" value="ASPARAGINE SYNTHETASE (GLUTAMINE-HYDROLYZING)"/>
    <property type="match status" value="1"/>
</dbReference>
<evidence type="ECO:0000256" key="8">
    <source>
        <dbReference type="ARBA" id="ARBA00048741"/>
    </source>
</evidence>
<evidence type="ECO:0000313" key="11">
    <source>
        <dbReference type="Proteomes" id="UP001589776"/>
    </source>
</evidence>
<comment type="pathway">
    <text evidence="1">Amino-acid biosynthesis; L-asparagine biosynthesis; L-asparagine from L-aspartate (L-Gln route): step 1/1.</text>
</comment>
<dbReference type="EMBL" id="JBHLWN010000048">
    <property type="protein sequence ID" value="MFC0213219.1"/>
    <property type="molecule type" value="Genomic_DNA"/>
</dbReference>
<dbReference type="InterPro" id="IPR006426">
    <property type="entry name" value="Asn_synth_AEB"/>
</dbReference>
<dbReference type="Pfam" id="PF13537">
    <property type="entry name" value="GATase_7"/>
    <property type="match status" value="1"/>
</dbReference>
<dbReference type="InterPro" id="IPR033738">
    <property type="entry name" value="AsnB_N"/>
</dbReference>
<feature type="domain" description="Glutamine amidotransferase type-2" evidence="9">
    <location>
        <begin position="2"/>
        <end position="218"/>
    </location>
</feature>
<keyword evidence="6" id="KW-0028">Amino-acid biosynthesis</keyword>
<keyword evidence="7" id="KW-0315">Glutamine amidotransferase</keyword>
<evidence type="ECO:0000256" key="1">
    <source>
        <dbReference type="ARBA" id="ARBA00005187"/>
    </source>
</evidence>
<dbReference type="Proteomes" id="UP001589776">
    <property type="component" value="Unassembled WGS sequence"/>
</dbReference>
<gene>
    <name evidence="10" type="ORF">ACFFK0_12265</name>
</gene>
<evidence type="ECO:0000256" key="6">
    <source>
        <dbReference type="ARBA" id="ARBA00022888"/>
    </source>
</evidence>
<comment type="caution">
    <text evidence="10">The sequence shown here is derived from an EMBL/GenBank/DDBJ whole genome shotgun (WGS) entry which is preliminary data.</text>
</comment>
<evidence type="ECO:0000313" key="10">
    <source>
        <dbReference type="EMBL" id="MFC0213219.1"/>
    </source>
</evidence>
<keyword evidence="11" id="KW-1185">Reference proteome</keyword>
<comment type="similarity">
    <text evidence="2">Belongs to the asparagine synthetase family.</text>
</comment>
<dbReference type="Pfam" id="PF00733">
    <property type="entry name" value="Asn_synthase"/>
    <property type="match status" value="1"/>
</dbReference>
<keyword evidence="5" id="KW-0067">ATP-binding</keyword>
<evidence type="ECO:0000256" key="2">
    <source>
        <dbReference type="ARBA" id="ARBA00005752"/>
    </source>
</evidence>
<organism evidence="10 11">
    <name type="scientific">Paenibacillus chartarius</name>
    <dbReference type="NCBI Taxonomy" id="747481"/>
    <lineage>
        <taxon>Bacteria</taxon>
        <taxon>Bacillati</taxon>
        <taxon>Bacillota</taxon>
        <taxon>Bacilli</taxon>
        <taxon>Bacillales</taxon>
        <taxon>Paenibacillaceae</taxon>
        <taxon>Paenibacillus</taxon>
    </lineage>
</organism>
<keyword evidence="6" id="KW-0061">Asparagine biosynthesis</keyword>
<evidence type="ECO:0000256" key="4">
    <source>
        <dbReference type="ARBA" id="ARBA00022741"/>
    </source>
</evidence>
<keyword evidence="4" id="KW-0547">Nucleotide-binding</keyword>
<evidence type="ECO:0000259" key="9">
    <source>
        <dbReference type="PROSITE" id="PS51278"/>
    </source>
</evidence>
<dbReference type="PROSITE" id="PS51278">
    <property type="entry name" value="GATASE_TYPE_2"/>
    <property type="match status" value="1"/>
</dbReference>
<reference evidence="10 11" key="1">
    <citation type="submission" date="2024-09" db="EMBL/GenBank/DDBJ databases">
        <authorList>
            <person name="Sun Q."/>
            <person name="Mori K."/>
        </authorList>
    </citation>
    <scope>NUCLEOTIDE SEQUENCE [LARGE SCALE GENOMIC DNA]</scope>
    <source>
        <strain evidence="10 11">CCM 7759</strain>
    </source>
</reference>
<evidence type="ECO:0000256" key="7">
    <source>
        <dbReference type="ARBA" id="ARBA00022962"/>
    </source>
</evidence>
<dbReference type="Gene3D" id="3.60.20.10">
    <property type="entry name" value="Glutamine Phosphoribosylpyrophosphate, subunit 1, domain 1"/>
    <property type="match status" value="1"/>
</dbReference>
<protein>
    <recommendedName>
        <fullName evidence="3">asparagine synthase (glutamine-hydrolyzing)</fullName>
        <ecNumber evidence="3">6.3.5.4</ecNumber>
    </recommendedName>
</protein>